<dbReference type="InterPro" id="IPR056695">
    <property type="entry name" value="DUF7793"/>
</dbReference>
<dbReference type="Proteomes" id="UP001500200">
    <property type="component" value="Unassembled WGS sequence"/>
</dbReference>
<dbReference type="EMBL" id="BAABKK010000028">
    <property type="protein sequence ID" value="GAA5199070.1"/>
    <property type="molecule type" value="Genomic_DNA"/>
</dbReference>
<keyword evidence="3" id="KW-1185">Reference proteome</keyword>
<dbReference type="Pfam" id="PF25056">
    <property type="entry name" value="DUF7793"/>
    <property type="match status" value="1"/>
</dbReference>
<proteinExistence type="predicted"/>
<accession>A0ABP9SPS7</accession>
<organism evidence="2 3">
    <name type="scientific">Arthrobacter gyeryongensis</name>
    <dbReference type="NCBI Taxonomy" id="1650592"/>
    <lineage>
        <taxon>Bacteria</taxon>
        <taxon>Bacillati</taxon>
        <taxon>Actinomycetota</taxon>
        <taxon>Actinomycetes</taxon>
        <taxon>Micrococcales</taxon>
        <taxon>Micrococcaceae</taxon>
        <taxon>Arthrobacter</taxon>
    </lineage>
</organism>
<dbReference type="Gene3D" id="3.40.1680.10">
    <property type="entry name" value="yp_829618.1 domain like"/>
    <property type="match status" value="1"/>
</dbReference>
<evidence type="ECO:0000313" key="3">
    <source>
        <dbReference type="Proteomes" id="UP001500200"/>
    </source>
</evidence>
<comment type="caution">
    <text evidence="2">The sequence shown here is derived from an EMBL/GenBank/DDBJ whole genome shotgun (WGS) entry which is preliminary data.</text>
</comment>
<evidence type="ECO:0000313" key="2">
    <source>
        <dbReference type="EMBL" id="GAA5199070.1"/>
    </source>
</evidence>
<dbReference type="Gene3D" id="3.40.970.30">
    <property type="entry name" value="yp_829618.1 like domains"/>
    <property type="match status" value="1"/>
</dbReference>
<evidence type="ECO:0000259" key="1">
    <source>
        <dbReference type="Pfam" id="PF25056"/>
    </source>
</evidence>
<protein>
    <recommendedName>
        <fullName evidence="1">DUF7793 domain-containing protein</fullName>
    </recommendedName>
</protein>
<feature type="domain" description="DUF7793" evidence="1">
    <location>
        <begin position="41"/>
        <end position="146"/>
    </location>
</feature>
<reference evidence="3" key="1">
    <citation type="journal article" date="2019" name="Int. J. Syst. Evol. Microbiol.">
        <title>The Global Catalogue of Microorganisms (GCM) 10K type strain sequencing project: providing services to taxonomists for standard genome sequencing and annotation.</title>
        <authorList>
            <consortium name="The Broad Institute Genomics Platform"/>
            <consortium name="The Broad Institute Genome Sequencing Center for Infectious Disease"/>
            <person name="Wu L."/>
            <person name="Ma J."/>
        </authorList>
    </citation>
    <scope>NUCLEOTIDE SEQUENCE [LARGE SCALE GENOMIC DNA]</scope>
    <source>
        <strain evidence="3">JCM 18514</strain>
    </source>
</reference>
<gene>
    <name evidence="2" type="ORF">GCM10023346_37870</name>
</gene>
<sequence length="152" mass="16127">MTWTPAEKQGHPAVQEAYGRTGTIGGNAAAPSGNGTVELRTDGVIHVIWTPKGTIEASDALAAAVALDEVCRGSEHPLLVDMAMLEALSRDARSIFSVLCPSSRIALLGSSPVDRVIAGFFFGVHKPPCPNRFFTSRNEAVRWLAEADGPSR</sequence>
<name>A0ABP9SPS7_9MICC</name>